<gene>
    <name evidence="1" type="ORF">Pc21g00740</name>
    <name evidence="1" type="ORF">PCH_Pc21g00740</name>
</gene>
<dbReference type="Proteomes" id="UP000000724">
    <property type="component" value="Contig Pc00c21"/>
</dbReference>
<dbReference type="AlphaFoldDB" id="B6HHF7"/>
<reference evidence="1 2" key="1">
    <citation type="journal article" date="2008" name="Nat. Biotechnol.">
        <title>Genome sequencing and analysis of the filamentous fungus Penicillium chrysogenum.</title>
        <authorList>
            <person name="van den Berg M.A."/>
            <person name="Albang R."/>
            <person name="Albermann K."/>
            <person name="Badger J.H."/>
            <person name="Daran J.-M."/>
            <person name="Driessen A.J.M."/>
            <person name="Garcia-Estrada C."/>
            <person name="Fedorova N.D."/>
            <person name="Harris D.M."/>
            <person name="Heijne W.H.M."/>
            <person name="Joardar V.S."/>
            <person name="Kiel J.A.K.W."/>
            <person name="Kovalchuk A."/>
            <person name="Martin J.F."/>
            <person name="Nierman W.C."/>
            <person name="Nijland J.G."/>
            <person name="Pronk J.T."/>
            <person name="Roubos J.A."/>
            <person name="van der Klei I.J."/>
            <person name="van Peij N.N.M.E."/>
            <person name="Veenhuis M."/>
            <person name="von Doehren H."/>
            <person name="Wagner C."/>
            <person name="Wortman J.R."/>
            <person name="Bovenberg R.A.L."/>
        </authorList>
    </citation>
    <scope>NUCLEOTIDE SEQUENCE [LARGE SCALE GENOMIC DNA]</scope>
    <source>
        <strain evidence="2">ATCC 28089 / DSM 1075 / NRRL 1951 / Wisconsin 54-1255</strain>
    </source>
</reference>
<dbReference type="EMBL" id="AM920436">
    <property type="protein sequence ID" value="CAP94971.1"/>
    <property type="molecule type" value="Genomic_DNA"/>
</dbReference>
<proteinExistence type="predicted"/>
<name>B6HHF7_PENRW</name>
<organism evidence="1 2">
    <name type="scientific">Penicillium rubens (strain ATCC 28089 / DSM 1075 / NRRL 1951 / Wisconsin 54-1255)</name>
    <name type="common">Penicillium chrysogenum</name>
    <dbReference type="NCBI Taxonomy" id="500485"/>
    <lineage>
        <taxon>Eukaryota</taxon>
        <taxon>Fungi</taxon>
        <taxon>Dikarya</taxon>
        <taxon>Ascomycota</taxon>
        <taxon>Pezizomycotina</taxon>
        <taxon>Eurotiomycetes</taxon>
        <taxon>Eurotiomycetidae</taxon>
        <taxon>Eurotiales</taxon>
        <taxon>Aspergillaceae</taxon>
        <taxon>Penicillium</taxon>
        <taxon>Penicillium chrysogenum species complex</taxon>
    </lineage>
</organism>
<protein>
    <submittedName>
        <fullName evidence="1">Pc21g00740 protein</fullName>
    </submittedName>
</protein>
<evidence type="ECO:0000313" key="1">
    <source>
        <dbReference type="EMBL" id="CAP94971.1"/>
    </source>
</evidence>
<accession>B6HHF7</accession>
<dbReference type="VEuPathDB" id="FungiDB:PCH_Pc15g02030"/>
<sequence length="183" mass="20398">MARATNPSIRTCFLSLGGSNLDPRIHRGRLESAGPSAHDAVTRREARKSLMHFPLAMFSGFAKLRLYSHLNVPFSSGITSGRHTVGCKRTRWLCDKFRYCPPCGPGLSPTEYCPTARDKHGPVFAVPEQDSGVSEPTIWLSIVYSANSEVRVRFNLQKDQYSLAPAFLLVVDKVGYEQPWTAR</sequence>
<dbReference type="BioCyc" id="PCHR:PC21G00740-MONOMER"/>
<keyword evidence="2" id="KW-1185">Reference proteome</keyword>
<dbReference type="OMA" id="VGCKRTR"/>
<evidence type="ECO:0000313" key="2">
    <source>
        <dbReference type="Proteomes" id="UP000000724"/>
    </source>
</evidence>
<dbReference type="HOGENOM" id="CLU_718786_0_0_1"/>